<feature type="domain" description="DUF3020" evidence="2">
    <location>
        <begin position="274"/>
        <end position="297"/>
    </location>
</feature>
<evidence type="ECO:0000313" key="4">
    <source>
        <dbReference type="Proteomes" id="UP000188320"/>
    </source>
</evidence>
<keyword evidence="4" id="KW-1185">Reference proteome</keyword>
<reference evidence="4" key="1">
    <citation type="submission" date="2017-01" db="EMBL/GenBank/DDBJ databases">
        <authorList>
            <person name="Wang Y."/>
            <person name="White M."/>
            <person name="Kvist S."/>
            <person name="Moncalvo J.-M."/>
        </authorList>
    </citation>
    <scope>NUCLEOTIDE SEQUENCE [LARGE SCALE GENOMIC DNA]</scope>
    <source>
        <strain evidence="4">COL-18-3</strain>
    </source>
</reference>
<feature type="compositionally biased region" description="Basic residues" evidence="1">
    <location>
        <begin position="272"/>
        <end position="285"/>
    </location>
</feature>
<dbReference type="Proteomes" id="UP000188320">
    <property type="component" value="Unassembled WGS sequence"/>
</dbReference>
<proteinExistence type="predicted"/>
<feature type="region of interest" description="Disordered" evidence="1">
    <location>
        <begin position="265"/>
        <end position="290"/>
    </location>
</feature>
<organism evidence="3 4">
    <name type="scientific">Zancudomyces culisetae</name>
    <name type="common">Gut fungus</name>
    <name type="synonym">Smittium culisetae</name>
    <dbReference type="NCBI Taxonomy" id="1213189"/>
    <lineage>
        <taxon>Eukaryota</taxon>
        <taxon>Fungi</taxon>
        <taxon>Fungi incertae sedis</taxon>
        <taxon>Zoopagomycota</taxon>
        <taxon>Kickxellomycotina</taxon>
        <taxon>Harpellomycetes</taxon>
        <taxon>Harpellales</taxon>
        <taxon>Legeriomycetaceae</taxon>
        <taxon>Zancudomyces</taxon>
    </lineage>
</organism>
<accession>A0A1R1PSR2</accession>
<gene>
    <name evidence="3" type="ORF">AX774_g2472</name>
</gene>
<evidence type="ECO:0000313" key="3">
    <source>
        <dbReference type="EMBL" id="OMH84010.1"/>
    </source>
</evidence>
<protein>
    <recommendedName>
        <fullName evidence="2">DUF3020 domain-containing protein</fullName>
    </recommendedName>
</protein>
<comment type="caution">
    <text evidence="3">The sequence shown here is derived from an EMBL/GenBank/DDBJ whole genome shotgun (WGS) entry which is preliminary data.</text>
</comment>
<evidence type="ECO:0000256" key="1">
    <source>
        <dbReference type="SAM" id="MobiDB-lite"/>
    </source>
</evidence>
<dbReference type="Pfam" id="PF11223">
    <property type="entry name" value="DUF3020"/>
    <property type="match status" value="1"/>
</dbReference>
<sequence>MSNNHNTNQFGHLNGGYIGCGIINYQDEIANPIGLESLPTQSRNGFIPLERYYHNKSSKNEGATSAEYLKSPTIAGNNAAVDALDGLSRYNYIASGYENTSVANNFTTQLPCTDLQHVMSNINLINTMDSYNSLFRQQISNPDMFLSSVINDQASIHKTSSHRELPEAIFDINSLISSGNDSCNDFISSLSTSSTTSAIPILQNTISSPGPNTTDIGTNVHDNSDQARLSDLISTIIPTRKRKKVAAAYTNMEASKGISASVYADPDVTKPSTKRMKSWRQKNPQKNKNNDLRCRITRDMCIKSYLSEGRTKKLGIY</sequence>
<dbReference type="InterPro" id="IPR021386">
    <property type="entry name" value="SPP41_DUF3020"/>
</dbReference>
<dbReference type="EMBL" id="LSSK01000268">
    <property type="protein sequence ID" value="OMH84010.1"/>
    <property type="molecule type" value="Genomic_DNA"/>
</dbReference>
<name>A0A1R1PSR2_ZANCU</name>
<evidence type="ECO:0000259" key="2">
    <source>
        <dbReference type="Pfam" id="PF11223"/>
    </source>
</evidence>
<dbReference type="AlphaFoldDB" id="A0A1R1PSR2"/>